<feature type="domain" description="mRNA-decapping enzyme C-terminal" evidence="7">
    <location>
        <begin position="501"/>
        <end position="535"/>
    </location>
</feature>
<accession>A0A7M5UW04</accession>
<dbReference type="Gene3D" id="6.10.140.2030">
    <property type="match status" value="1"/>
</dbReference>
<dbReference type="Proteomes" id="UP000594262">
    <property type="component" value="Unplaced"/>
</dbReference>
<dbReference type="PANTHER" id="PTHR16290:SF0">
    <property type="entry name" value="DECAPPING PROTEIN 1, ISOFORM A"/>
    <property type="match status" value="1"/>
</dbReference>
<keyword evidence="3" id="KW-0963">Cytoplasm</keyword>
<dbReference type="Gene3D" id="2.30.29.30">
    <property type="entry name" value="Pleckstrin-homology domain (PH domain)/Phosphotyrosine-binding domain (PTB)"/>
    <property type="match status" value="1"/>
</dbReference>
<name>A0A7M5UW04_9CNID</name>
<feature type="region of interest" description="Disordered" evidence="6">
    <location>
        <begin position="180"/>
        <end position="256"/>
    </location>
</feature>
<reference evidence="8" key="1">
    <citation type="submission" date="2021-01" db="UniProtKB">
        <authorList>
            <consortium name="EnsemblMetazoa"/>
        </authorList>
    </citation>
    <scope>IDENTIFICATION</scope>
</reference>
<dbReference type="GO" id="GO:0000290">
    <property type="term" value="P:deadenylation-dependent decapping of nuclear-transcribed mRNA"/>
    <property type="evidence" value="ECO:0007669"/>
    <property type="project" value="InterPro"/>
</dbReference>
<dbReference type="SUPFAM" id="SSF50729">
    <property type="entry name" value="PH domain-like"/>
    <property type="match status" value="1"/>
</dbReference>
<evidence type="ECO:0000256" key="1">
    <source>
        <dbReference type="ARBA" id="ARBA00004496"/>
    </source>
</evidence>
<comment type="subcellular location">
    <subcellularLocation>
        <location evidence="1">Cytoplasm</location>
    </subcellularLocation>
</comment>
<evidence type="ECO:0000259" key="7">
    <source>
        <dbReference type="Pfam" id="PF16741"/>
    </source>
</evidence>
<sequence length="536" mass="59834">MAEKSSAGKAQNEEEKKINFSVLKKHDPNISKIIDTAKSVAHYQFNSSSNVWEKTEVEGSLFLYSRDISPIVIIFIMNRLSKENTRLPLTADMEIKVQQPFLLCKLKTNEIIGIWFYDPDECQRFGDLLIKLSMLCKDETKLKIALMMETQRQEELKKKEAQHKSGIMGMFNKAQEDFNAKNRKSASPGNRNKSNNAQNKRANQQQQNQQQQQGKNKNDANKPQTDKKKTQHQQNSKPKTPTIEQQRQKQQKVFQESHQKELDLLSILHGGKKQDTSSTKPLPNRSRTTSTSTARQESSSGFDMNQFASQAGDLAISTGIPNNKPIPKVFDCAELESKLIRGESSDMREVHSSPSLRTLSQIENTRPGALNLNVTPKGPQVMKHAHSVPAHAHTSLVSPNIMSNAGIARSGGVFGKDVNNQQKIALAANFGTGPPSGNRIAKKLFDDGSSEEDKPKTSMNSMLASSLLSPAAFTQPTTTAAVKADLHQPPQPQIDSTNNVILNREQFQQAFIHMLQTNDDFVTTLHESYMNQLNNT</sequence>
<dbReference type="GO" id="GO:0031087">
    <property type="term" value="P:deadenylation-independent decapping of nuclear-transcribed mRNA"/>
    <property type="evidence" value="ECO:0007669"/>
    <property type="project" value="TreeGrafter"/>
</dbReference>
<dbReference type="RefSeq" id="XP_066913022.1">
    <property type="nucleotide sequence ID" value="XM_067056921.1"/>
</dbReference>
<proteinExistence type="inferred from homology"/>
<feature type="compositionally biased region" description="Low complexity" evidence="6">
    <location>
        <begin position="285"/>
        <end position="300"/>
    </location>
</feature>
<evidence type="ECO:0000313" key="8">
    <source>
        <dbReference type="EnsemblMetazoa" id="CLYHEMP005367.1"/>
    </source>
</evidence>
<dbReference type="EnsemblMetazoa" id="CLYHEMT005367.1">
    <property type="protein sequence ID" value="CLYHEMP005367.1"/>
    <property type="gene ID" value="CLYHEMG005367"/>
</dbReference>
<feature type="region of interest" description="Disordered" evidence="6">
    <location>
        <begin position="268"/>
        <end position="302"/>
    </location>
</feature>
<comment type="similarity">
    <text evidence="2">Belongs to the DCP1 family.</text>
</comment>
<keyword evidence="5" id="KW-0866">Nonsense-mediated mRNA decay</keyword>
<dbReference type="GO" id="GO:0006397">
    <property type="term" value="P:mRNA processing"/>
    <property type="evidence" value="ECO:0007669"/>
    <property type="project" value="UniProtKB-KW"/>
</dbReference>
<dbReference type="GeneID" id="136800293"/>
<evidence type="ECO:0000256" key="3">
    <source>
        <dbReference type="ARBA" id="ARBA00022490"/>
    </source>
</evidence>
<protein>
    <recommendedName>
        <fullName evidence="7">mRNA-decapping enzyme C-terminal domain-containing protein</fullName>
    </recommendedName>
</protein>
<keyword evidence="4" id="KW-0507">mRNA processing</keyword>
<dbReference type="GO" id="GO:0000184">
    <property type="term" value="P:nuclear-transcribed mRNA catabolic process, nonsense-mediated decay"/>
    <property type="evidence" value="ECO:0007669"/>
    <property type="project" value="UniProtKB-KW"/>
</dbReference>
<feature type="compositionally biased region" description="Basic and acidic residues" evidence="6">
    <location>
        <begin position="216"/>
        <end position="228"/>
    </location>
</feature>
<dbReference type="GO" id="GO:0000932">
    <property type="term" value="C:P-body"/>
    <property type="evidence" value="ECO:0007669"/>
    <property type="project" value="TreeGrafter"/>
</dbReference>
<evidence type="ECO:0000256" key="4">
    <source>
        <dbReference type="ARBA" id="ARBA00022664"/>
    </source>
</evidence>
<evidence type="ECO:0000256" key="6">
    <source>
        <dbReference type="SAM" id="MobiDB-lite"/>
    </source>
</evidence>
<dbReference type="InterPro" id="IPR031953">
    <property type="entry name" value="mRNA_decap_C"/>
</dbReference>
<dbReference type="PANTHER" id="PTHR16290">
    <property type="entry name" value="TRANSCRIPTION FACTOR SMIF DECAPPING ENZYME DCP1"/>
    <property type="match status" value="1"/>
</dbReference>
<dbReference type="Pfam" id="PF06058">
    <property type="entry name" value="DCP1"/>
    <property type="match status" value="1"/>
</dbReference>
<keyword evidence="9" id="KW-1185">Reference proteome</keyword>
<dbReference type="GO" id="GO:0008047">
    <property type="term" value="F:enzyme activator activity"/>
    <property type="evidence" value="ECO:0007669"/>
    <property type="project" value="InterPro"/>
</dbReference>
<feature type="compositionally biased region" description="Low complexity" evidence="6">
    <location>
        <begin position="190"/>
        <end position="215"/>
    </location>
</feature>
<dbReference type="InterPro" id="IPR010334">
    <property type="entry name" value="Dcp1"/>
</dbReference>
<organism evidence="8 9">
    <name type="scientific">Clytia hemisphaerica</name>
    <dbReference type="NCBI Taxonomy" id="252671"/>
    <lineage>
        <taxon>Eukaryota</taxon>
        <taxon>Metazoa</taxon>
        <taxon>Cnidaria</taxon>
        <taxon>Hydrozoa</taxon>
        <taxon>Hydroidolina</taxon>
        <taxon>Leptothecata</taxon>
        <taxon>Obeliida</taxon>
        <taxon>Clytiidae</taxon>
        <taxon>Clytia</taxon>
    </lineage>
</organism>
<dbReference type="AlphaFoldDB" id="A0A7M5UW04"/>
<dbReference type="Pfam" id="PF16741">
    <property type="entry name" value="mRNA_decap_C"/>
    <property type="match status" value="1"/>
</dbReference>
<dbReference type="GO" id="GO:0003729">
    <property type="term" value="F:mRNA binding"/>
    <property type="evidence" value="ECO:0007669"/>
    <property type="project" value="TreeGrafter"/>
</dbReference>
<feature type="compositionally biased region" description="Polar residues" evidence="6">
    <location>
        <begin position="232"/>
        <end position="244"/>
    </location>
</feature>
<evidence type="ECO:0000256" key="2">
    <source>
        <dbReference type="ARBA" id="ARBA00008778"/>
    </source>
</evidence>
<dbReference type="OrthoDB" id="440673at2759"/>
<evidence type="ECO:0000256" key="5">
    <source>
        <dbReference type="ARBA" id="ARBA00023161"/>
    </source>
</evidence>
<dbReference type="CDD" id="cd09804">
    <property type="entry name" value="Dcp1"/>
    <property type="match status" value="1"/>
</dbReference>
<dbReference type="InterPro" id="IPR011993">
    <property type="entry name" value="PH-like_dom_sf"/>
</dbReference>
<evidence type="ECO:0000313" key="9">
    <source>
        <dbReference type="Proteomes" id="UP000594262"/>
    </source>
</evidence>